<comment type="caution">
    <text evidence="1">The sequence shown here is derived from an EMBL/GenBank/DDBJ whole genome shotgun (WGS) entry which is preliminary data.</text>
</comment>
<dbReference type="AlphaFoldDB" id="A0A401FQC4"/>
<gene>
    <name evidence="1" type="ORF">DENIS_0122</name>
</gene>
<dbReference type="InterPro" id="IPR027417">
    <property type="entry name" value="P-loop_NTPase"/>
</dbReference>
<accession>A0A401FQC4</accession>
<dbReference type="Gene3D" id="3.40.50.300">
    <property type="entry name" value="P-loop containing nucleotide triphosphate hydrolases"/>
    <property type="match status" value="1"/>
</dbReference>
<organism evidence="1 2">
    <name type="scientific">Desulfonema ishimotonii</name>
    <dbReference type="NCBI Taxonomy" id="45657"/>
    <lineage>
        <taxon>Bacteria</taxon>
        <taxon>Pseudomonadati</taxon>
        <taxon>Thermodesulfobacteriota</taxon>
        <taxon>Desulfobacteria</taxon>
        <taxon>Desulfobacterales</taxon>
        <taxon>Desulfococcaceae</taxon>
        <taxon>Desulfonema</taxon>
    </lineage>
</organism>
<dbReference type="Pfam" id="PF19798">
    <property type="entry name" value="Sulfotransfer_5"/>
    <property type="match status" value="1"/>
</dbReference>
<keyword evidence="2" id="KW-1185">Reference proteome</keyword>
<reference evidence="2" key="1">
    <citation type="submission" date="2017-11" db="EMBL/GenBank/DDBJ databases">
        <authorList>
            <person name="Watanabe M."/>
            <person name="Kojima H."/>
        </authorList>
    </citation>
    <scope>NUCLEOTIDE SEQUENCE [LARGE SCALE GENOMIC DNA]</scope>
    <source>
        <strain evidence="2">Tokyo 01</strain>
    </source>
</reference>
<dbReference type="SUPFAM" id="SSF52540">
    <property type="entry name" value="P-loop containing nucleoside triphosphate hydrolases"/>
    <property type="match status" value="1"/>
</dbReference>
<dbReference type="InterPro" id="IPR053226">
    <property type="entry name" value="Pyrrolopyrazine_biosynth_F"/>
</dbReference>
<dbReference type="OrthoDB" id="272985at2"/>
<dbReference type="Proteomes" id="UP000288096">
    <property type="component" value="Unassembled WGS sequence"/>
</dbReference>
<dbReference type="PANTHER" id="PTHR48419">
    <property type="entry name" value="SULFOTRANSFERASE DOMAIN-CONTAINING PROTEIN"/>
    <property type="match status" value="1"/>
</dbReference>
<proteinExistence type="predicted"/>
<dbReference type="PANTHER" id="PTHR48419:SF1">
    <property type="entry name" value="SULFOTRANSFERASE DOMAIN-CONTAINING PROTEIN"/>
    <property type="match status" value="1"/>
</dbReference>
<sequence>MNRIIALWTHPRSVSTAFERVMMERGDFNILHEPFSYLYYVNTDQATISQEYVNPDHPTVYPDICDHIQASASDQPVFFKDMCSHCYEELARDEAFLGRLTNTFLIRDPAKAIASYYAMNSDVTSQEIGLEQLAGIYNRVTEISGKPPIVVDADDLEDNPEGIMAAYCDALGIPFIPESLTWEEEHKEEWDIWKEWHKDAARSTGIKKNMETFEVTVGNSDHLKAYYEYHLPFYGTMYNKRIAAKPVQSGA</sequence>
<protein>
    <recommendedName>
        <fullName evidence="3">Sulfotransferase family protein</fullName>
    </recommendedName>
</protein>
<dbReference type="RefSeq" id="WP_124326717.1">
    <property type="nucleotide sequence ID" value="NZ_BEXT01000001.1"/>
</dbReference>
<dbReference type="EMBL" id="BEXT01000001">
    <property type="protein sequence ID" value="GBC59186.1"/>
    <property type="molecule type" value="Genomic_DNA"/>
</dbReference>
<name>A0A401FQC4_9BACT</name>
<reference evidence="2" key="2">
    <citation type="submission" date="2019-01" db="EMBL/GenBank/DDBJ databases">
        <title>Genome sequence of Desulfonema ishimotonii strain Tokyo 01.</title>
        <authorList>
            <person name="Fukui M."/>
        </authorList>
    </citation>
    <scope>NUCLEOTIDE SEQUENCE [LARGE SCALE GENOMIC DNA]</scope>
    <source>
        <strain evidence="2">Tokyo 01</strain>
    </source>
</reference>
<evidence type="ECO:0000313" key="1">
    <source>
        <dbReference type="EMBL" id="GBC59186.1"/>
    </source>
</evidence>
<evidence type="ECO:0008006" key="3">
    <source>
        <dbReference type="Google" id="ProtNLM"/>
    </source>
</evidence>
<evidence type="ECO:0000313" key="2">
    <source>
        <dbReference type="Proteomes" id="UP000288096"/>
    </source>
</evidence>